<dbReference type="SUPFAM" id="SSF56349">
    <property type="entry name" value="DNA breaking-rejoining enzymes"/>
    <property type="match status" value="1"/>
</dbReference>
<reference evidence="6 7" key="1">
    <citation type="submission" date="2017-09" db="EMBL/GenBank/DDBJ databases">
        <authorList>
            <person name="Ehlers B."/>
            <person name="Leendertz F.H."/>
        </authorList>
    </citation>
    <scope>NUCLEOTIDE SEQUENCE [LARGE SCALE GENOMIC DNA]</scope>
    <source>
        <strain evidence="6 7">DSM 16848</strain>
    </source>
</reference>
<sequence>MPLNDLQIKRCKPAAKAYKLNDENGLYLYITPAGGKSFRFDYAMNGKRATLTIGKYPAVSLSEARAAAERARTQIANGINPAEVKKQAKQEQKARLLNTFEHLARQWHAANLHRWKTDNAARIMGYLEKDVFPHIGDKQLADVRVADVKDVMLRVIGRNAAATAEKIRQWIAAVYAYAAILELTDRNPARVLHGTFEKPSTQHLPALPQDELVNFYKGLMTAHIDPKSRLAILLLMLLFPRSTEFRGGKWCEIDFQAAIWTIPAERMKHEKNKPKPPLVIPLSTWAIELLHELRELTGNTPYLFPSRTAQNGVMSETTLNNIIKKLGYNGIATPHGFRSLASSVLNEQGFNPDAIERQLAHIPHDKIRAAYNRAEYMAERTEFMQWYSDYLKQHYTQAMQHIQAA</sequence>
<evidence type="ECO:0000259" key="5">
    <source>
        <dbReference type="PROSITE" id="PS51898"/>
    </source>
</evidence>
<accession>A0A286E678</accession>
<evidence type="ECO:0000313" key="6">
    <source>
        <dbReference type="EMBL" id="SOD66407.1"/>
    </source>
</evidence>
<dbReference type="GO" id="GO:0006310">
    <property type="term" value="P:DNA recombination"/>
    <property type="evidence" value="ECO:0007669"/>
    <property type="project" value="UniProtKB-KW"/>
</dbReference>
<gene>
    <name evidence="6" type="ORF">SAMN02746062_00594</name>
</gene>
<keyword evidence="2" id="KW-0229">DNA integration</keyword>
<dbReference type="InterPro" id="IPR010998">
    <property type="entry name" value="Integrase_recombinase_N"/>
</dbReference>
<name>A0A286E678_9NEIS</name>
<comment type="similarity">
    <text evidence="1">Belongs to the 'phage' integrase family.</text>
</comment>
<dbReference type="InterPro" id="IPR002104">
    <property type="entry name" value="Integrase_catalytic"/>
</dbReference>
<keyword evidence="4" id="KW-0233">DNA recombination</keyword>
<dbReference type="Pfam" id="PF00589">
    <property type="entry name" value="Phage_integrase"/>
    <property type="match status" value="1"/>
</dbReference>
<dbReference type="Pfam" id="PF13356">
    <property type="entry name" value="Arm-DNA-bind_3"/>
    <property type="match status" value="1"/>
</dbReference>
<dbReference type="OrthoDB" id="9775880at2"/>
<dbReference type="InterPro" id="IPR038488">
    <property type="entry name" value="Integrase_DNA-bd_sf"/>
</dbReference>
<dbReference type="Gene3D" id="3.30.160.390">
    <property type="entry name" value="Integrase, DNA-binding domain"/>
    <property type="match status" value="1"/>
</dbReference>
<dbReference type="InterPro" id="IPR050808">
    <property type="entry name" value="Phage_Integrase"/>
</dbReference>
<dbReference type="Gene3D" id="1.10.150.130">
    <property type="match status" value="1"/>
</dbReference>
<dbReference type="PANTHER" id="PTHR30629:SF2">
    <property type="entry name" value="PROPHAGE INTEGRASE INTS-RELATED"/>
    <property type="match status" value="1"/>
</dbReference>
<dbReference type="PROSITE" id="PS51898">
    <property type="entry name" value="TYR_RECOMBINASE"/>
    <property type="match status" value="1"/>
</dbReference>
<evidence type="ECO:0000256" key="3">
    <source>
        <dbReference type="ARBA" id="ARBA00023125"/>
    </source>
</evidence>
<dbReference type="Pfam" id="PF22022">
    <property type="entry name" value="Phage_int_M"/>
    <property type="match status" value="1"/>
</dbReference>
<dbReference type="Gene3D" id="1.10.443.10">
    <property type="entry name" value="Intergrase catalytic core"/>
    <property type="match status" value="1"/>
</dbReference>
<dbReference type="InterPro" id="IPR053876">
    <property type="entry name" value="Phage_int_M"/>
</dbReference>
<dbReference type="AlphaFoldDB" id="A0A286E678"/>
<dbReference type="EMBL" id="OCNF01000004">
    <property type="protein sequence ID" value="SOD66407.1"/>
    <property type="molecule type" value="Genomic_DNA"/>
</dbReference>
<organism evidence="6 7">
    <name type="scientific">Alysiella filiformis DSM 16848</name>
    <dbReference type="NCBI Taxonomy" id="1120981"/>
    <lineage>
        <taxon>Bacteria</taxon>
        <taxon>Pseudomonadati</taxon>
        <taxon>Pseudomonadota</taxon>
        <taxon>Betaproteobacteria</taxon>
        <taxon>Neisseriales</taxon>
        <taxon>Neisseriaceae</taxon>
        <taxon>Alysiella</taxon>
    </lineage>
</organism>
<evidence type="ECO:0000256" key="2">
    <source>
        <dbReference type="ARBA" id="ARBA00022908"/>
    </source>
</evidence>
<evidence type="ECO:0000313" key="7">
    <source>
        <dbReference type="Proteomes" id="UP000219669"/>
    </source>
</evidence>
<dbReference type="GO" id="GO:0015074">
    <property type="term" value="P:DNA integration"/>
    <property type="evidence" value="ECO:0007669"/>
    <property type="project" value="UniProtKB-KW"/>
</dbReference>
<dbReference type="CDD" id="cd00801">
    <property type="entry name" value="INT_P4_C"/>
    <property type="match status" value="1"/>
</dbReference>
<evidence type="ECO:0000256" key="1">
    <source>
        <dbReference type="ARBA" id="ARBA00008857"/>
    </source>
</evidence>
<dbReference type="PANTHER" id="PTHR30629">
    <property type="entry name" value="PROPHAGE INTEGRASE"/>
    <property type="match status" value="1"/>
</dbReference>
<dbReference type="InterPro" id="IPR013762">
    <property type="entry name" value="Integrase-like_cat_sf"/>
</dbReference>
<dbReference type="GO" id="GO:0003677">
    <property type="term" value="F:DNA binding"/>
    <property type="evidence" value="ECO:0007669"/>
    <property type="project" value="UniProtKB-KW"/>
</dbReference>
<dbReference type="Proteomes" id="UP000219669">
    <property type="component" value="Unassembled WGS sequence"/>
</dbReference>
<dbReference type="InterPro" id="IPR025166">
    <property type="entry name" value="Integrase_DNA_bind_dom"/>
</dbReference>
<keyword evidence="3" id="KW-0238">DNA-binding</keyword>
<proteinExistence type="inferred from homology"/>
<keyword evidence="7" id="KW-1185">Reference proteome</keyword>
<protein>
    <submittedName>
        <fullName evidence="6">Integrase</fullName>
    </submittedName>
</protein>
<dbReference type="InterPro" id="IPR011010">
    <property type="entry name" value="DNA_brk_join_enz"/>
</dbReference>
<evidence type="ECO:0000256" key="4">
    <source>
        <dbReference type="ARBA" id="ARBA00023172"/>
    </source>
</evidence>
<feature type="domain" description="Tyr recombinase" evidence="5">
    <location>
        <begin position="202"/>
        <end position="385"/>
    </location>
</feature>
<dbReference type="RefSeq" id="WP_097113683.1">
    <property type="nucleotide sequence ID" value="NZ_CP083931.1"/>
</dbReference>